<organism evidence="2 3">
    <name type="scientific">Desulfuromonas soudanensis</name>
    <dbReference type="NCBI Taxonomy" id="1603606"/>
    <lineage>
        <taxon>Bacteria</taxon>
        <taxon>Pseudomonadati</taxon>
        <taxon>Thermodesulfobacteriota</taxon>
        <taxon>Desulfuromonadia</taxon>
        <taxon>Desulfuromonadales</taxon>
        <taxon>Desulfuromonadaceae</taxon>
        <taxon>Desulfuromonas</taxon>
    </lineage>
</organism>
<dbReference type="AlphaFoldDB" id="A0A0M4CWK0"/>
<proteinExistence type="predicted"/>
<feature type="transmembrane region" description="Helical" evidence="1">
    <location>
        <begin position="12"/>
        <end position="30"/>
    </location>
</feature>
<evidence type="ECO:0000313" key="2">
    <source>
        <dbReference type="EMBL" id="ALC16391.1"/>
    </source>
</evidence>
<gene>
    <name evidence="2" type="ORF">DSOUD_1613</name>
</gene>
<evidence type="ECO:0000256" key="1">
    <source>
        <dbReference type="SAM" id="Phobius"/>
    </source>
</evidence>
<dbReference type="PATRIC" id="fig|1603606.3.peg.1757"/>
<keyword evidence="1" id="KW-1133">Transmembrane helix</keyword>
<protein>
    <submittedName>
        <fullName evidence="2">Uncharacterized protein</fullName>
    </submittedName>
</protein>
<dbReference type="RefSeq" id="WP_053550496.1">
    <property type="nucleotide sequence ID" value="NZ_CP010802.1"/>
</dbReference>
<evidence type="ECO:0000313" key="3">
    <source>
        <dbReference type="Proteomes" id="UP000057158"/>
    </source>
</evidence>
<reference evidence="2 3" key="1">
    <citation type="submission" date="2015-07" db="EMBL/GenBank/DDBJ databases">
        <title>Isolation and Genomic Characterization of a Novel Halophilic Metal-Reducing Deltaproteobacterium from the Deep Subsurface.</title>
        <authorList>
            <person name="Badalamenti J.P."/>
            <person name="Summers Z.M."/>
            <person name="Gralnick J.A."/>
            <person name="Bond D.R."/>
        </authorList>
    </citation>
    <scope>NUCLEOTIDE SEQUENCE [LARGE SCALE GENOMIC DNA]</scope>
    <source>
        <strain evidence="2 3">WTL</strain>
    </source>
</reference>
<keyword evidence="3" id="KW-1185">Reference proteome</keyword>
<accession>A0A0M4CWK0</accession>
<dbReference type="Proteomes" id="UP000057158">
    <property type="component" value="Chromosome"/>
</dbReference>
<dbReference type="KEGG" id="des:DSOUD_1613"/>
<dbReference type="EMBL" id="CP010802">
    <property type="protein sequence ID" value="ALC16391.1"/>
    <property type="molecule type" value="Genomic_DNA"/>
</dbReference>
<keyword evidence="1" id="KW-0812">Transmembrane</keyword>
<feature type="transmembrane region" description="Helical" evidence="1">
    <location>
        <begin position="42"/>
        <end position="69"/>
    </location>
</feature>
<dbReference type="OrthoDB" id="9940068at2"/>
<sequence length="148" mass="16612">MYIIEIFTKKRRFSAVYKAVWPLISSGIVYPPETENEPEQKLVYFGALSYGTVYQSALAAGMTTSAAHYMARMLLRNLKFDDWMTEAIIAIFAPSDEEEQAYAAAFLATIASLIEMIRARGEGIEAADVASVMLELSRFYRKVDFTPA</sequence>
<keyword evidence="1" id="KW-0472">Membrane</keyword>
<name>A0A0M4CWK0_9BACT</name>